<dbReference type="Proteomes" id="UP000198253">
    <property type="component" value="Chromosome I"/>
</dbReference>
<evidence type="ECO:0000313" key="2">
    <source>
        <dbReference type="EMBL" id="SCF34034.1"/>
    </source>
</evidence>
<feature type="transmembrane region" description="Helical" evidence="1">
    <location>
        <begin position="31"/>
        <end position="52"/>
    </location>
</feature>
<keyword evidence="1" id="KW-0812">Transmembrane</keyword>
<proteinExistence type="predicted"/>
<reference evidence="3" key="1">
    <citation type="submission" date="2016-06" db="EMBL/GenBank/DDBJ databases">
        <authorList>
            <person name="Varghese N."/>
            <person name="Submissions Spin"/>
        </authorList>
    </citation>
    <scope>NUCLEOTIDE SEQUENCE [LARGE SCALE GENOMIC DNA]</scope>
    <source>
        <strain evidence="3">DSM 43816</strain>
    </source>
</reference>
<feature type="transmembrane region" description="Helical" evidence="1">
    <location>
        <begin position="257"/>
        <end position="281"/>
    </location>
</feature>
<feature type="transmembrane region" description="Helical" evidence="1">
    <location>
        <begin position="412"/>
        <end position="430"/>
    </location>
</feature>
<protein>
    <recommendedName>
        <fullName evidence="4">PH domain-containing protein</fullName>
    </recommendedName>
</protein>
<keyword evidence="1" id="KW-1133">Transmembrane helix</keyword>
<keyword evidence="3" id="KW-1185">Reference proteome</keyword>
<dbReference type="InParanoid" id="A0A1C4ZMM6"/>
<dbReference type="AlphaFoldDB" id="A0A1C4ZMM6"/>
<evidence type="ECO:0000313" key="3">
    <source>
        <dbReference type="Proteomes" id="UP000198253"/>
    </source>
</evidence>
<gene>
    <name evidence="2" type="ORF">GA0070618_5470</name>
</gene>
<dbReference type="EMBL" id="LT607413">
    <property type="protein sequence ID" value="SCF34034.1"/>
    <property type="molecule type" value="Genomic_DNA"/>
</dbReference>
<feature type="transmembrane region" description="Helical" evidence="1">
    <location>
        <begin position="230"/>
        <end position="251"/>
    </location>
</feature>
<feature type="transmembrane region" description="Helical" evidence="1">
    <location>
        <begin position="436"/>
        <end position="457"/>
    </location>
</feature>
<evidence type="ECO:0000256" key="1">
    <source>
        <dbReference type="SAM" id="Phobius"/>
    </source>
</evidence>
<name>A0A1C4ZMM6_MICEC</name>
<feature type="transmembrane region" description="Helical" evidence="1">
    <location>
        <begin position="58"/>
        <end position="83"/>
    </location>
</feature>
<evidence type="ECO:0008006" key="4">
    <source>
        <dbReference type="Google" id="ProtNLM"/>
    </source>
</evidence>
<organism evidence="2 3">
    <name type="scientific">Micromonospora echinospora</name>
    <name type="common">Micromonospora purpurea</name>
    <dbReference type="NCBI Taxonomy" id="1877"/>
    <lineage>
        <taxon>Bacteria</taxon>
        <taxon>Bacillati</taxon>
        <taxon>Actinomycetota</taxon>
        <taxon>Actinomycetes</taxon>
        <taxon>Micromonosporales</taxon>
        <taxon>Micromonosporaceae</taxon>
        <taxon>Micromonospora</taxon>
    </lineage>
</organism>
<sequence>MRFTGERGPGRVARFVDDDGVNLRRPVSSRVLAGVFAALPAGGLGPLVSLQFTAGGSVSGRLCTGLISLIALFMAASFLSYALQRFQVDVDRDGWRVRIGRYRRDLRWAEISAVVIENRERGRRQMAPALYLVPDPGVNLDVPSGLRATVDGRPAVRLFDLDEPKIEERQFVRDLVGLAGDRLEVRVHRLNVMLPSEDARQRLNGGKALPAFPPGAEGVRTQRWLNRRRFLLFVGWYLFVVVPALLLTGFTAELHELLGAVVAVLGLLAVVAAYAQFVTLFSDATNLVDTKVAIAGTELVRVIGDRTFRDDMHGGTIVVLPPGAKRGYGRAWLLGVPYAVALLGDPRTGRLRHHDDLRALSAVLGESPHETDRAAARDIDSLALQSQVGDSTEPDGAENARLWMSLTKAGRILAWAVVLGSVLLTGGWLLESTHHLGDAVLLIGVPLVAVWALYALYRILELLGAAWDAVRKNH</sequence>
<accession>A0A1C4ZMM6</accession>
<keyword evidence="1" id="KW-0472">Membrane</keyword>